<evidence type="ECO:0000313" key="14">
    <source>
        <dbReference type="EMBL" id="ABW68292.1"/>
    </source>
</evidence>
<dbReference type="PROSITE" id="PS00794">
    <property type="entry name" value="HPPK"/>
    <property type="match status" value="1"/>
</dbReference>
<evidence type="ECO:0000256" key="7">
    <source>
        <dbReference type="ARBA" id="ARBA00022777"/>
    </source>
</evidence>
<evidence type="ECO:0000313" key="15">
    <source>
        <dbReference type="Proteomes" id="UP000008561"/>
    </source>
</evidence>
<dbReference type="RefSeq" id="WP_012175904.1">
    <property type="nucleotide sequence ID" value="NC_009943.1"/>
</dbReference>
<dbReference type="GO" id="GO:0016301">
    <property type="term" value="F:kinase activity"/>
    <property type="evidence" value="ECO:0007669"/>
    <property type="project" value="UniProtKB-KW"/>
</dbReference>
<dbReference type="Gene3D" id="3.30.70.560">
    <property type="entry name" value="7,8-Dihydro-6-hydroxymethylpterin-pyrophosphokinase HPPK"/>
    <property type="match status" value="1"/>
</dbReference>
<dbReference type="Pfam" id="PF01288">
    <property type="entry name" value="HPPK"/>
    <property type="match status" value="1"/>
</dbReference>
<evidence type="ECO:0000256" key="10">
    <source>
        <dbReference type="ARBA" id="ARBA00029409"/>
    </source>
</evidence>
<dbReference type="InterPro" id="IPR000550">
    <property type="entry name" value="Hppk"/>
</dbReference>
<keyword evidence="5 14" id="KW-0808">Transferase</keyword>
<dbReference type="OrthoDB" id="9808041at2"/>
<evidence type="ECO:0000256" key="5">
    <source>
        <dbReference type="ARBA" id="ARBA00022679"/>
    </source>
</evidence>
<dbReference type="GO" id="GO:0003848">
    <property type="term" value="F:2-amino-4-hydroxy-6-hydroxymethyldihydropteridine diphosphokinase activity"/>
    <property type="evidence" value="ECO:0007669"/>
    <property type="project" value="UniProtKB-EC"/>
</dbReference>
<keyword evidence="15" id="KW-1185">Reference proteome</keyword>
<reference evidence="14 15" key="1">
    <citation type="submission" date="2007-10" db="EMBL/GenBank/DDBJ databases">
        <title>Complete sequence of Desulfococcus oleovorans Hxd3.</title>
        <authorList>
            <consortium name="US DOE Joint Genome Institute"/>
            <person name="Copeland A."/>
            <person name="Lucas S."/>
            <person name="Lapidus A."/>
            <person name="Barry K."/>
            <person name="Glavina del Rio T."/>
            <person name="Dalin E."/>
            <person name="Tice H."/>
            <person name="Pitluck S."/>
            <person name="Kiss H."/>
            <person name="Brettin T."/>
            <person name="Bruce D."/>
            <person name="Detter J.C."/>
            <person name="Han C."/>
            <person name="Schmutz J."/>
            <person name="Larimer F."/>
            <person name="Land M."/>
            <person name="Hauser L."/>
            <person name="Kyrpides N."/>
            <person name="Kim E."/>
            <person name="Wawrik B."/>
            <person name="Richardson P."/>
        </authorList>
    </citation>
    <scope>NUCLEOTIDE SEQUENCE [LARGE SCALE GENOMIC DNA]</scope>
    <source>
        <strain evidence="15">DSM 6200 / JCM 39069 / Hxd3</strain>
    </source>
</reference>
<keyword evidence="9" id="KW-0289">Folate biosynthesis</keyword>
<dbReference type="InterPro" id="IPR035907">
    <property type="entry name" value="Hppk_sf"/>
</dbReference>
<evidence type="ECO:0000256" key="6">
    <source>
        <dbReference type="ARBA" id="ARBA00022741"/>
    </source>
</evidence>
<comment type="similarity">
    <text evidence="2">Belongs to the HPPK family.</text>
</comment>
<feature type="domain" description="7,8-dihydro-6-hydroxymethylpterin-pyrophosphokinase" evidence="13">
    <location>
        <begin position="108"/>
        <end position="119"/>
    </location>
</feature>
<dbReference type="GO" id="GO:0005524">
    <property type="term" value="F:ATP binding"/>
    <property type="evidence" value="ECO:0007669"/>
    <property type="project" value="UniProtKB-KW"/>
</dbReference>
<sequence>MNEACAALKTVGTGKTPAVAHVVYISMGSNLGSRSANCAMAVDLLDATDGIRVTGRSKLFSTEPVDYTDQQWFVNGMVRVETLLSPPELLARLKEIERLVGRTASTIRFGPRVLDLDIVLFDDMVMAAENLVIPHPRMHRRRFVLAPFCDIDPEVVHPVLKKSMRELYDGLGPDGQAVLEYAQ</sequence>
<comment type="function">
    <text evidence="10">Catalyzes the transfer of pyrophosphate from adenosine triphosphate (ATP) to 6-hydroxymethyl-7,8-dihydropterin, an enzymatic step in folate biosynthesis pathway.</text>
</comment>
<dbReference type="EC" id="2.7.6.3" evidence="3"/>
<dbReference type="PANTHER" id="PTHR43071:SF1">
    <property type="entry name" value="2-AMINO-4-HYDROXY-6-HYDROXYMETHYLDIHYDROPTERIDINE PYROPHOSPHOKINASE"/>
    <property type="match status" value="1"/>
</dbReference>
<dbReference type="PANTHER" id="PTHR43071">
    <property type="entry name" value="2-AMINO-4-HYDROXY-6-HYDROXYMETHYLDIHYDROPTERIDINE PYROPHOSPHOKINASE"/>
    <property type="match status" value="1"/>
</dbReference>
<keyword evidence="6" id="KW-0547">Nucleotide-binding</keyword>
<dbReference type="UniPathway" id="UPA00077">
    <property type="reaction ID" value="UER00155"/>
</dbReference>
<dbReference type="HOGENOM" id="CLU_097916_1_2_7"/>
<dbReference type="EMBL" id="CP000859">
    <property type="protein sequence ID" value="ABW68292.1"/>
    <property type="molecule type" value="Genomic_DNA"/>
</dbReference>
<organism evidence="14 15">
    <name type="scientific">Desulfosudis oleivorans (strain DSM 6200 / JCM 39069 / Hxd3)</name>
    <name type="common">Desulfococcus oleovorans</name>
    <dbReference type="NCBI Taxonomy" id="96561"/>
    <lineage>
        <taxon>Bacteria</taxon>
        <taxon>Pseudomonadati</taxon>
        <taxon>Thermodesulfobacteriota</taxon>
        <taxon>Desulfobacteria</taxon>
        <taxon>Desulfobacterales</taxon>
        <taxon>Desulfosudaceae</taxon>
        <taxon>Desulfosudis</taxon>
    </lineage>
</organism>
<dbReference type="CDD" id="cd00483">
    <property type="entry name" value="HPPK"/>
    <property type="match status" value="1"/>
</dbReference>
<evidence type="ECO:0000259" key="13">
    <source>
        <dbReference type="PROSITE" id="PS00794"/>
    </source>
</evidence>
<dbReference type="STRING" id="96561.Dole_2488"/>
<dbReference type="KEGG" id="dol:Dole_2488"/>
<keyword evidence="7 14" id="KW-0418">Kinase</keyword>
<comment type="pathway">
    <text evidence="1">Cofactor biosynthesis; tetrahydrofolate biosynthesis; 2-amino-4-hydroxy-6-hydroxymethyl-7,8-dihydropteridine diphosphate from 7,8-dihydroneopterin triphosphate: step 4/4.</text>
</comment>
<evidence type="ECO:0000256" key="9">
    <source>
        <dbReference type="ARBA" id="ARBA00022909"/>
    </source>
</evidence>
<name>A8ZW58_DESOH</name>
<dbReference type="AlphaFoldDB" id="A8ZW58"/>
<dbReference type="Proteomes" id="UP000008561">
    <property type="component" value="Chromosome"/>
</dbReference>
<evidence type="ECO:0000256" key="3">
    <source>
        <dbReference type="ARBA" id="ARBA00013253"/>
    </source>
</evidence>
<evidence type="ECO:0000256" key="1">
    <source>
        <dbReference type="ARBA" id="ARBA00005051"/>
    </source>
</evidence>
<evidence type="ECO:0000256" key="4">
    <source>
        <dbReference type="ARBA" id="ARBA00016218"/>
    </source>
</evidence>
<evidence type="ECO:0000256" key="8">
    <source>
        <dbReference type="ARBA" id="ARBA00022840"/>
    </source>
</evidence>
<evidence type="ECO:0000256" key="2">
    <source>
        <dbReference type="ARBA" id="ARBA00005810"/>
    </source>
</evidence>
<dbReference type="eggNOG" id="COG0801">
    <property type="taxonomic scope" value="Bacteria"/>
</dbReference>
<proteinExistence type="inferred from homology"/>
<evidence type="ECO:0000256" key="11">
    <source>
        <dbReference type="ARBA" id="ARBA00029766"/>
    </source>
</evidence>
<gene>
    <name evidence="14" type="ordered locus">Dole_2488</name>
</gene>
<dbReference type="GO" id="GO:0046654">
    <property type="term" value="P:tetrahydrofolate biosynthetic process"/>
    <property type="evidence" value="ECO:0007669"/>
    <property type="project" value="UniProtKB-UniPathway"/>
</dbReference>
<dbReference type="NCBIfam" id="TIGR01498">
    <property type="entry name" value="folK"/>
    <property type="match status" value="1"/>
</dbReference>
<protein>
    <recommendedName>
        <fullName evidence="4">2-amino-4-hydroxy-6-hydroxymethyldihydropteridine pyrophosphokinase</fullName>
        <ecNumber evidence="3">2.7.6.3</ecNumber>
    </recommendedName>
    <alternativeName>
        <fullName evidence="11">6-hydroxymethyl-7,8-dihydropterin pyrophosphokinase</fullName>
    </alternativeName>
    <alternativeName>
        <fullName evidence="12">7,8-dihydro-6-hydroxymethylpterin-pyrophosphokinase</fullName>
    </alternativeName>
</protein>
<dbReference type="GO" id="GO:0046656">
    <property type="term" value="P:folic acid biosynthetic process"/>
    <property type="evidence" value="ECO:0007669"/>
    <property type="project" value="UniProtKB-KW"/>
</dbReference>
<keyword evidence="8" id="KW-0067">ATP-binding</keyword>
<dbReference type="SUPFAM" id="SSF55083">
    <property type="entry name" value="6-hydroxymethyl-7,8-dihydropterin pyrophosphokinase, HPPK"/>
    <property type="match status" value="1"/>
</dbReference>
<accession>A8ZW58</accession>
<evidence type="ECO:0000256" key="12">
    <source>
        <dbReference type="ARBA" id="ARBA00033413"/>
    </source>
</evidence>